<evidence type="ECO:0000313" key="7">
    <source>
        <dbReference type="Proteomes" id="UP001597478"/>
    </source>
</evidence>
<keyword evidence="2 6" id="KW-0418">Kinase</keyword>
<dbReference type="PANTHER" id="PTHR24421">
    <property type="entry name" value="NITRATE/NITRITE SENSOR PROTEIN NARX-RELATED"/>
    <property type="match status" value="1"/>
</dbReference>
<dbReference type="GO" id="GO:0016301">
    <property type="term" value="F:kinase activity"/>
    <property type="evidence" value="ECO:0007669"/>
    <property type="project" value="UniProtKB-KW"/>
</dbReference>
<sequence length="561" mass="60432">MDTTFGPRQTNTDGRITPRELSAAGIEELLSGVRQRGADVHEVTDARHRLRRLVEAVLAVGTGLELRPTLREIVHAARGLLDARHGAVGILDAAGRYFTEFVGADDTVWPSWISHTAHEMPDRDEVLSRTRQAWPRVLTVPLRLRDRPFGHLFLADKANDEAFTTDDEILVRSLAAAAGVAIENARLFERSRCREQWLQAIADINTALLGGAPADDALRRVASSARELSCAQAVLILFAEPHSRVLTVGAAAGAHTETLLGRTVAADDPVIRDVVANGEPRLIADLAAIPRAEQRLLGTGFGPALVVAPKNVARTSGVLLAVRARGEGHFTSDEVPILTSFAAEATMALEFAEHQRNQRQLTLAGERERIAKQLHEHVIQRLFSIGLSLHGALGRTADDDVRRRIQETVDRLDQTVLAIRNAVFDVRPGDAASRGLRASLLDIITELTATSGVCPTIRIAGSVDAVVPEDLAEHAQAAVREGLSNVVRHSRATEVGIDIRADDVLTITISDNGSGLAARGRGSGLANLRRRAEACGGSVTVRCDPPGGTVLTWTAPLPRHR</sequence>
<feature type="domain" description="GAF" evidence="4">
    <location>
        <begin position="65"/>
        <end position="192"/>
    </location>
</feature>
<dbReference type="InterPro" id="IPR029016">
    <property type="entry name" value="GAF-like_dom_sf"/>
</dbReference>
<dbReference type="InterPro" id="IPR003594">
    <property type="entry name" value="HATPase_dom"/>
</dbReference>
<organism evidence="6 7">
    <name type="scientific">Prauserella oleivorans</name>
    <dbReference type="NCBI Taxonomy" id="1478153"/>
    <lineage>
        <taxon>Bacteria</taxon>
        <taxon>Bacillati</taxon>
        <taxon>Actinomycetota</taxon>
        <taxon>Actinomycetes</taxon>
        <taxon>Pseudonocardiales</taxon>
        <taxon>Pseudonocardiaceae</taxon>
        <taxon>Prauserella</taxon>
    </lineage>
</organism>
<evidence type="ECO:0000256" key="1">
    <source>
        <dbReference type="ARBA" id="ARBA00022679"/>
    </source>
</evidence>
<dbReference type="SMART" id="SM00387">
    <property type="entry name" value="HATPase_c"/>
    <property type="match status" value="1"/>
</dbReference>
<dbReference type="InterPro" id="IPR036890">
    <property type="entry name" value="HATPase_C_sf"/>
</dbReference>
<dbReference type="Gene3D" id="1.20.5.1930">
    <property type="match status" value="1"/>
</dbReference>
<dbReference type="EMBL" id="JBHUOF010000021">
    <property type="protein sequence ID" value="MFD2800827.1"/>
    <property type="molecule type" value="Genomic_DNA"/>
</dbReference>
<keyword evidence="3" id="KW-0902">Two-component regulatory system</keyword>
<dbReference type="Proteomes" id="UP001597478">
    <property type="component" value="Unassembled WGS sequence"/>
</dbReference>
<accession>A0ABW5WCL7</accession>
<dbReference type="RefSeq" id="WP_377390629.1">
    <property type="nucleotide sequence ID" value="NZ_JBHSAN010000024.1"/>
</dbReference>
<dbReference type="Gene3D" id="3.30.450.40">
    <property type="match status" value="2"/>
</dbReference>
<dbReference type="SUPFAM" id="SSF55874">
    <property type="entry name" value="ATPase domain of HSP90 chaperone/DNA topoisomerase II/histidine kinase"/>
    <property type="match status" value="1"/>
</dbReference>
<dbReference type="Pfam" id="PF13185">
    <property type="entry name" value="GAF_2"/>
    <property type="match status" value="1"/>
</dbReference>
<dbReference type="CDD" id="cd16917">
    <property type="entry name" value="HATPase_UhpB-NarQ-NarX-like"/>
    <property type="match status" value="1"/>
</dbReference>
<dbReference type="InterPro" id="IPR011712">
    <property type="entry name" value="Sig_transdc_His_kin_sub3_dim/P"/>
</dbReference>
<evidence type="ECO:0000256" key="3">
    <source>
        <dbReference type="ARBA" id="ARBA00023012"/>
    </source>
</evidence>
<gene>
    <name evidence="6" type="ORF">ACFS2C_15650</name>
</gene>
<evidence type="ECO:0000259" key="5">
    <source>
        <dbReference type="SMART" id="SM00387"/>
    </source>
</evidence>
<keyword evidence="1" id="KW-0808">Transferase</keyword>
<reference evidence="7" key="1">
    <citation type="journal article" date="2019" name="Int. J. Syst. Evol. Microbiol.">
        <title>The Global Catalogue of Microorganisms (GCM) 10K type strain sequencing project: providing services to taxonomists for standard genome sequencing and annotation.</title>
        <authorList>
            <consortium name="The Broad Institute Genomics Platform"/>
            <consortium name="The Broad Institute Genome Sequencing Center for Infectious Disease"/>
            <person name="Wu L."/>
            <person name="Ma J."/>
        </authorList>
    </citation>
    <scope>NUCLEOTIDE SEQUENCE [LARGE SCALE GENOMIC DNA]</scope>
    <source>
        <strain evidence="7">IBRC-M 10906</strain>
    </source>
</reference>
<dbReference type="SMART" id="SM00065">
    <property type="entry name" value="GAF"/>
    <property type="match status" value="2"/>
</dbReference>
<dbReference type="Pfam" id="PF13492">
    <property type="entry name" value="GAF_3"/>
    <property type="match status" value="1"/>
</dbReference>
<name>A0ABW5WCL7_9PSEU</name>
<comment type="caution">
    <text evidence="6">The sequence shown here is derived from an EMBL/GenBank/DDBJ whole genome shotgun (WGS) entry which is preliminary data.</text>
</comment>
<evidence type="ECO:0000256" key="2">
    <source>
        <dbReference type="ARBA" id="ARBA00022777"/>
    </source>
</evidence>
<keyword evidence="7" id="KW-1185">Reference proteome</keyword>
<dbReference type="Pfam" id="PF07730">
    <property type="entry name" value="HisKA_3"/>
    <property type="match status" value="1"/>
</dbReference>
<protein>
    <submittedName>
        <fullName evidence="6">GAF domain-containing sensor histidine kinase</fullName>
    </submittedName>
</protein>
<dbReference type="PANTHER" id="PTHR24421:SF56">
    <property type="entry name" value="OXYGEN SENSOR HISTIDINE KINASE RESPONSE REGULATOR DOST"/>
    <property type="match status" value="1"/>
</dbReference>
<dbReference type="InterPro" id="IPR003018">
    <property type="entry name" value="GAF"/>
</dbReference>
<proteinExistence type="predicted"/>
<evidence type="ECO:0000259" key="4">
    <source>
        <dbReference type="SMART" id="SM00065"/>
    </source>
</evidence>
<dbReference type="InterPro" id="IPR050482">
    <property type="entry name" value="Sensor_HK_TwoCompSys"/>
</dbReference>
<dbReference type="Gene3D" id="3.30.565.10">
    <property type="entry name" value="Histidine kinase-like ATPase, C-terminal domain"/>
    <property type="match status" value="1"/>
</dbReference>
<feature type="domain" description="GAF" evidence="4">
    <location>
        <begin position="213"/>
        <end position="359"/>
    </location>
</feature>
<dbReference type="Pfam" id="PF02518">
    <property type="entry name" value="HATPase_c"/>
    <property type="match status" value="1"/>
</dbReference>
<dbReference type="SUPFAM" id="SSF55781">
    <property type="entry name" value="GAF domain-like"/>
    <property type="match status" value="2"/>
</dbReference>
<feature type="domain" description="Histidine kinase/HSP90-like ATPase" evidence="5">
    <location>
        <begin position="470"/>
        <end position="559"/>
    </location>
</feature>
<evidence type="ECO:0000313" key="6">
    <source>
        <dbReference type="EMBL" id="MFD2800827.1"/>
    </source>
</evidence>